<keyword evidence="3" id="KW-1185">Reference proteome</keyword>
<gene>
    <name evidence="2" type="ORF">GGR38_002166</name>
</gene>
<proteinExistence type="predicted"/>
<dbReference type="InterPro" id="IPR050678">
    <property type="entry name" value="DNA_Partitioning_ATPase"/>
</dbReference>
<dbReference type="SUPFAM" id="SSF52540">
    <property type="entry name" value="P-loop containing nucleoside triphosphate hydrolases"/>
    <property type="match status" value="1"/>
</dbReference>
<comment type="caution">
    <text evidence="2">The sequence shown here is derived from an EMBL/GenBank/DDBJ whole genome shotgun (WGS) entry which is preliminary data.</text>
</comment>
<dbReference type="Pfam" id="PF13614">
    <property type="entry name" value="AAA_31"/>
    <property type="match status" value="1"/>
</dbReference>
<dbReference type="Proteomes" id="UP000548867">
    <property type="component" value="Unassembled WGS sequence"/>
</dbReference>
<dbReference type="InterPro" id="IPR025669">
    <property type="entry name" value="AAA_dom"/>
</dbReference>
<evidence type="ECO:0000313" key="2">
    <source>
        <dbReference type="EMBL" id="MBB3955214.1"/>
    </source>
</evidence>
<evidence type="ECO:0000259" key="1">
    <source>
        <dbReference type="Pfam" id="PF13614"/>
    </source>
</evidence>
<dbReference type="Gene3D" id="3.40.50.300">
    <property type="entry name" value="P-loop containing nucleotide triphosphate hydrolases"/>
    <property type="match status" value="1"/>
</dbReference>
<reference evidence="2 3" key="1">
    <citation type="submission" date="2020-08" db="EMBL/GenBank/DDBJ databases">
        <title>Genomic Encyclopedia of Type Strains, Phase IV (KMG-IV): sequencing the most valuable type-strain genomes for metagenomic binning, comparative biology and taxonomic classification.</title>
        <authorList>
            <person name="Goeker M."/>
        </authorList>
    </citation>
    <scope>NUCLEOTIDE SEQUENCE [LARGE SCALE GENOMIC DNA]</scope>
    <source>
        <strain evidence="2 3">DSM 27057</strain>
    </source>
</reference>
<name>A0A7W6CET7_9SPHN</name>
<dbReference type="AlphaFoldDB" id="A0A7W6CET7"/>
<organism evidence="2 3">
    <name type="scientific">Novosphingobium sediminicola</name>
    <dbReference type="NCBI Taxonomy" id="563162"/>
    <lineage>
        <taxon>Bacteria</taxon>
        <taxon>Pseudomonadati</taxon>
        <taxon>Pseudomonadota</taxon>
        <taxon>Alphaproteobacteria</taxon>
        <taxon>Sphingomonadales</taxon>
        <taxon>Sphingomonadaceae</taxon>
        <taxon>Novosphingobium</taxon>
    </lineage>
</organism>
<dbReference type="CDD" id="cd02042">
    <property type="entry name" value="ParAB_family"/>
    <property type="match status" value="1"/>
</dbReference>
<dbReference type="EMBL" id="JACIDX010000007">
    <property type="protein sequence ID" value="MBB3955214.1"/>
    <property type="molecule type" value="Genomic_DNA"/>
</dbReference>
<sequence>MGKVIAVYSMKGGVGKSSLAVNLAHGFAGQGKRTLIWDIDAQGAVAFLLGQSGAAAKAKKIFARDADPADAIVPTNWPELDLIAADLSLRHLESDLADDKPKRLKKLLESLSPDYDRIVVDCPPGLGGISDQIFRAADLLVVPLLPAPLAMRTLEQVREHLEAERGGKAPGILPVLSMVDRRKAMHRDILAQHPDWPAIPHASVIEQMGLKQAPLAEFAGKSAPMLAVENVLARVEMMLGSGVWLTQATDEGWVKG</sequence>
<dbReference type="InterPro" id="IPR027417">
    <property type="entry name" value="P-loop_NTPase"/>
</dbReference>
<evidence type="ECO:0000313" key="3">
    <source>
        <dbReference type="Proteomes" id="UP000548867"/>
    </source>
</evidence>
<accession>A0A7W6CET7</accession>
<protein>
    <submittedName>
        <fullName evidence="2">Cellulose biosynthesis protein BcsQ</fullName>
    </submittedName>
</protein>
<dbReference type="RefSeq" id="WP_183625313.1">
    <property type="nucleotide sequence ID" value="NZ_JACIDX010000007.1"/>
</dbReference>
<dbReference type="PANTHER" id="PTHR13696:SF99">
    <property type="entry name" value="COBYRINIC ACID AC-DIAMIDE SYNTHASE"/>
    <property type="match status" value="1"/>
</dbReference>
<dbReference type="PANTHER" id="PTHR13696">
    <property type="entry name" value="P-LOOP CONTAINING NUCLEOSIDE TRIPHOSPHATE HYDROLASE"/>
    <property type="match status" value="1"/>
</dbReference>
<feature type="domain" description="AAA" evidence="1">
    <location>
        <begin position="3"/>
        <end position="161"/>
    </location>
</feature>